<comment type="caution">
    <text evidence="2">The sequence shown here is derived from an EMBL/GenBank/DDBJ whole genome shotgun (WGS) entry which is preliminary data.</text>
</comment>
<accession>A0AAV7ME67</accession>
<organism evidence="2 3">
    <name type="scientific">Pleurodeles waltl</name>
    <name type="common">Iberian ribbed newt</name>
    <dbReference type="NCBI Taxonomy" id="8319"/>
    <lineage>
        <taxon>Eukaryota</taxon>
        <taxon>Metazoa</taxon>
        <taxon>Chordata</taxon>
        <taxon>Craniata</taxon>
        <taxon>Vertebrata</taxon>
        <taxon>Euteleostomi</taxon>
        <taxon>Amphibia</taxon>
        <taxon>Batrachia</taxon>
        <taxon>Caudata</taxon>
        <taxon>Salamandroidea</taxon>
        <taxon>Salamandridae</taxon>
        <taxon>Pleurodelinae</taxon>
        <taxon>Pleurodeles</taxon>
    </lineage>
</organism>
<protein>
    <submittedName>
        <fullName evidence="2">Uncharacterized protein</fullName>
    </submittedName>
</protein>
<sequence length="93" mass="10227">MVDLLLRCSVGWQRLRTRGAAAKRSVAKPGVVRQQSPPPFPTGRADDRDAVRSPLMVPASGASPRARGEPPFSPHLRPLSPRADRVSLRWTLH</sequence>
<keyword evidence="3" id="KW-1185">Reference proteome</keyword>
<proteinExistence type="predicted"/>
<evidence type="ECO:0000313" key="3">
    <source>
        <dbReference type="Proteomes" id="UP001066276"/>
    </source>
</evidence>
<dbReference type="Proteomes" id="UP001066276">
    <property type="component" value="Chromosome 10"/>
</dbReference>
<evidence type="ECO:0000256" key="1">
    <source>
        <dbReference type="SAM" id="MobiDB-lite"/>
    </source>
</evidence>
<name>A0AAV7ME67_PLEWA</name>
<dbReference type="EMBL" id="JANPWB010000014">
    <property type="protein sequence ID" value="KAJ1098465.1"/>
    <property type="molecule type" value="Genomic_DNA"/>
</dbReference>
<gene>
    <name evidence="2" type="ORF">NDU88_003576</name>
</gene>
<dbReference type="AlphaFoldDB" id="A0AAV7ME67"/>
<reference evidence="2" key="1">
    <citation type="journal article" date="2022" name="bioRxiv">
        <title>Sequencing and chromosome-scale assembly of the giantPleurodeles waltlgenome.</title>
        <authorList>
            <person name="Brown T."/>
            <person name="Elewa A."/>
            <person name="Iarovenko S."/>
            <person name="Subramanian E."/>
            <person name="Araus A.J."/>
            <person name="Petzold A."/>
            <person name="Susuki M."/>
            <person name="Suzuki K.-i.T."/>
            <person name="Hayashi T."/>
            <person name="Toyoda A."/>
            <person name="Oliveira C."/>
            <person name="Osipova E."/>
            <person name="Leigh N.D."/>
            <person name="Simon A."/>
            <person name="Yun M.H."/>
        </authorList>
    </citation>
    <scope>NUCLEOTIDE SEQUENCE</scope>
    <source>
        <strain evidence="2">20211129_DDA</strain>
        <tissue evidence="2">Liver</tissue>
    </source>
</reference>
<feature type="region of interest" description="Disordered" evidence="1">
    <location>
        <begin position="18"/>
        <end position="80"/>
    </location>
</feature>
<evidence type="ECO:0000313" key="2">
    <source>
        <dbReference type="EMBL" id="KAJ1098465.1"/>
    </source>
</evidence>